<name>A0A7K5DS95_9TYRA</name>
<accession>A0A7K5DS95</accession>
<evidence type="ECO:0000313" key="2">
    <source>
        <dbReference type="EMBL" id="NWS23311.1"/>
    </source>
</evidence>
<proteinExistence type="predicted"/>
<feature type="non-terminal residue" evidence="2">
    <location>
        <position position="1"/>
    </location>
</feature>
<feature type="region of interest" description="Disordered" evidence="1">
    <location>
        <begin position="1"/>
        <end position="20"/>
    </location>
</feature>
<dbReference type="EMBL" id="VYXB01011720">
    <property type="protein sequence ID" value="NWS23311.1"/>
    <property type="molecule type" value="Genomic_DNA"/>
</dbReference>
<feature type="compositionally biased region" description="Basic residues" evidence="1">
    <location>
        <begin position="8"/>
        <end position="17"/>
    </location>
</feature>
<comment type="caution">
    <text evidence="2">The sequence shown here is derived from an EMBL/GenBank/DDBJ whole genome shotgun (WGS) entry which is preliminary data.</text>
</comment>
<evidence type="ECO:0000256" key="1">
    <source>
        <dbReference type="SAM" id="MobiDB-lite"/>
    </source>
</evidence>
<evidence type="ECO:0000313" key="3">
    <source>
        <dbReference type="Proteomes" id="UP000525089"/>
    </source>
</evidence>
<reference evidence="2 3" key="1">
    <citation type="submission" date="2019-09" db="EMBL/GenBank/DDBJ databases">
        <title>Bird 10,000 Genomes (B10K) Project - Family phase.</title>
        <authorList>
            <person name="Zhang G."/>
        </authorList>
    </citation>
    <scope>NUCLEOTIDE SEQUENCE [LARGE SCALE GENOMIC DNA]</scope>
    <source>
        <strain evidence="2">B10K-DU-001-72</strain>
        <tissue evidence="2">Muscle</tissue>
    </source>
</reference>
<dbReference type="Proteomes" id="UP000525089">
    <property type="component" value="Unassembled WGS sequence"/>
</dbReference>
<organism evidence="2 3">
    <name type="scientific">Pachyramphus minor</name>
    <dbReference type="NCBI Taxonomy" id="369605"/>
    <lineage>
        <taxon>Eukaryota</taxon>
        <taxon>Metazoa</taxon>
        <taxon>Chordata</taxon>
        <taxon>Craniata</taxon>
        <taxon>Vertebrata</taxon>
        <taxon>Euteleostomi</taxon>
        <taxon>Archelosauria</taxon>
        <taxon>Archosauria</taxon>
        <taxon>Dinosauria</taxon>
        <taxon>Saurischia</taxon>
        <taxon>Theropoda</taxon>
        <taxon>Coelurosauria</taxon>
        <taxon>Aves</taxon>
        <taxon>Neognathae</taxon>
        <taxon>Neoaves</taxon>
        <taxon>Telluraves</taxon>
        <taxon>Australaves</taxon>
        <taxon>Passeriformes</taxon>
        <taxon>Tyrannidae</taxon>
        <taxon>Pachyramphus</taxon>
    </lineage>
</organism>
<keyword evidence="3" id="KW-1185">Reference proteome</keyword>
<gene>
    <name evidence="2" type="primary">Ppan</name>
    <name evidence="2" type="ORF">PACMIN_R15114</name>
</gene>
<protein>
    <submittedName>
        <fullName evidence="2">SSF1 protein</fullName>
    </submittedName>
</protein>
<feature type="non-terminal residue" evidence="2">
    <location>
        <position position="64"/>
    </location>
</feature>
<dbReference type="AlphaFoldDB" id="A0A7K5DS95"/>
<sequence>FGPVSQSRHQRRARALSRARAEREFGNVPHSFVFPWGRVGSSARGLGRDLRRVLEPLTARDLRV</sequence>